<name>A0AB33Z464_9GAMM</name>
<dbReference type="Gene3D" id="1.20.58.110">
    <property type="entry name" value="Ribosomal protein S20"/>
    <property type="match status" value="1"/>
</dbReference>
<sequence length="114" mass="12896">MTSGLTKLEYLSKMRNLFYITRGFTLANSAQALKRAKQSERNRQTNMAARTRLRTKIKRVVYSAEEGNAEVTEAAYHEAVPYIDGAVTKGIIHKNKAARLKSRLNARIVKLKQA</sequence>
<evidence type="ECO:0000256" key="4">
    <source>
        <dbReference type="ARBA" id="ARBA00022884"/>
    </source>
</evidence>
<keyword evidence="3 8" id="KW-0699">rRNA-binding</keyword>
<comment type="similarity">
    <text evidence="2 8">Belongs to the bacterial ribosomal protein bS20 family.</text>
</comment>
<dbReference type="AlphaFoldDB" id="A0AB33Z464"/>
<dbReference type="GO" id="GO:0015935">
    <property type="term" value="C:small ribosomal subunit"/>
    <property type="evidence" value="ECO:0007669"/>
    <property type="project" value="TreeGrafter"/>
</dbReference>
<evidence type="ECO:0000256" key="1">
    <source>
        <dbReference type="ARBA" id="ARBA00003134"/>
    </source>
</evidence>
<evidence type="ECO:0000256" key="8">
    <source>
        <dbReference type="HAMAP-Rule" id="MF_00500"/>
    </source>
</evidence>
<dbReference type="Proteomes" id="UP000015462">
    <property type="component" value="Unassembled WGS sequence"/>
</dbReference>
<comment type="caution">
    <text evidence="9">The sequence shown here is derived from an EMBL/GenBank/DDBJ whole genome shotgun (WGS) entry which is preliminary data.</text>
</comment>
<dbReference type="SUPFAM" id="SSF46992">
    <property type="entry name" value="Ribosomal protein S20"/>
    <property type="match status" value="1"/>
</dbReference>
<keyword evidence="10" id="KW-1185">Reference proteome</keyword>
<accession>A0AB33Z464</accession>
<dbReference type="PANTHER" id="PTHR33398:SF1">
    <property type="entry name" value="SMALL RIBOSOMAL SUBUNIT PROTEIN BS20C"/>
    <property type="match status" value="1"/>
</dbReference>
<protein>
    <recommendedName>
        <fullName evidence="7 8">Small ribosomal subunit protein bS20</fullName>
    </recommendedName>
</protein>
<keyword evidence="6 8" id="KW-0687">Ribonucleoprotein</keyword>
<dbReference type="FunFam" id="1.20.58.110:FF:000001">
    <property type="entry name" value="30S ribosomal protein S20"/>
    <property type="match status" value="1"/>
</dbReference>
<dbReference type="GO" id="GO:0006412">
    <property type="term" value="P:translation"/>
    <property type="evidence" value="ECO:0007669"/>
    <property type="project" value="UniProtKB-UniRule"/>
</dbReference>
<gene>
    <name evidence="8 9" type="primary">rpsT</name>
    <name evidence="9" type="ORF">L196_02125</name>
</gene>
<dbReference type="PANTHER" id="PTHR33398">
    <property type="entry name" value="30S RIBOSOMAL PROTEIN S20"/>
    <property type="match status" value="1"/>
</dbReference>
<evidence type="ECO:0000256" key="6">
    <source>
        <dbReference type="ARBA" id="ARBA00023274"/>
    </source>
</evidence>
<evidence type="ECO:0000256" key="7">
    <source>
        <dbReference type="ARBA" id="ARBA00035136"/>
    </source>
</evidence>
<reference evidence="9 10" key="1">
    <citation type="journal article" date="2013" name="Genome Announc.">
        <title>Genome Sequence of the Pyrene- and Fluoranthene-Degrading Bacterium Cycloclasticus sp. Strain PY97M.</title>
        <authorList>
            <person name="Cui Z."/>
            <person name="Xu G."/>
            <person name="Li Q."/>
            <person name="Gao W."/>
            <person name="Zheng L."/>
        </authorList>
    </citation>
    <scope>NUCLEOTIDE SEQUENCE [LARGE SCALE GENOMIC DNA]</scope>
    <source>
        <strain evidence="9 10">PY97M</strain>
    </source>
</reference>
<dbReference type="EMBL" id="ASHL01000001">
    <property type="protein sequence ID" value="EPD14256.1"/>
    <property type="molecule type" value="Genomic_DNA"/>
</dbReference>
<keyword evidence="4 8" id="KW-0694">RNA-binding</keyword>
<keyword evidence="5 8" id="KW-0689">Ribosomal protein</keyword>
<evidence type="ECO:0000256" key="5">
    <source>
        <dbReference type="ARBA" id="ARBA00022980"/>
    </source>
</evidence>
<dbReference type="GO" id="GO:0003735">
    <property type="term" value="F:structural constituent of ribosome"/>
    <property type="evidence" value="ECO:0007669"/>
    <property type="project" value="InterPro"/>
</dbReference>
<comment type="function">
    <text evidence="1 8">Binds directly to 16S ribosomal RNA.</text>
</comment>
<proteinExistence type="inferred from homology"/>
<evidence type="ECO:0000313" key="10">
    <source>
        <dbReference type="Proteomes" id="UP000015462"/>
    </source>
</evidence>
<dbReference type="NCBIfam" id="TIGR00029">
    <property type="entry name" value="S20"/>
    <property type="match status" value="1"/>
</dbReference>
<dbReference type="GO" id="GO:0070181">
    <property type="term" value="F:small ribosomal subunit rRNA binding"/>
    <property type="evidence" value="ECO:0007669"/>
    <property type="project" value="TreeGrafter"/>
</dbReference>
<dbReference type="GO" id="GO:0005829">
    <property type="term" value="C:cytosol"/>
    <property type="evidence" value="ECO:0007669"/>
    <property type="project" value="TreeGrafter"/>
</dbReference>
<evidence type="ECO:0000313" key="9">
    <source>
        <dbReference type="EMBL" id="EPD14256.1"/>
    </source>
</evidence>
<organism evidence="9 10">
    <name type="scientific">Cycloclasticus pugetii</name>
    <dbReference type="NCBI Taxonomy" id="34068"/>
    <lineage>
        <taxon>Bacteria</taxon>
        <taxon>Pseudomonadati</taxon>
        <taxon>Pseudomonadota</taxon>
        <taxon>Gammaproteobacteria</taxon>
        <taxon>Thiotrichales</taxon>
        <taxon>Piscirickettsiaceae</taxon>
        <taxon>Cycloclasticus</taxon>
    </lineage>
</organism>
<evidence type="ECO:0000256" key="2">
    <source>
        <dbReference type="ARBA" id="ARBA00007634"/>
    </source>
</evidence>
<dbReference type="InterPro" id="IPR002583">
    <property type="entry name" value="Ribosomal_bS20"/>
</dbReference>
<dbReference type="HAMAP" id="MF_00500">
    <property type="entry name" value="Ribosomal_bS20"/>
    <property type="match status" value="1"/>
</dbReference>
<dbReference type="InterPro" id="IPR036510">
    <property type="entry name" value="Ribosomal_bS20_sf"/>
</dbReference>
<dbReference type="Pfam" id="PF01649">
    <property type="entry name" value="Ribosomal_S20p"/>
    <property type="match status" value="1"/>
</dbReference>
<evidence type="ECO:0000256" key="3">
    <source>
        <dbReference type="ARBA" id="ARBA00022730"/>
    </source>
</evidence>